<sequence>MNPSNLKPLSNANYFADIAVPNTYIQVDLNQGTLQVHEGSLPAKKQIGDSNTEHQNHFTTYNGKLQLKKLGGSQAEVAKNRPWYQ</sequence>
<name>A0A2P6NNQ2_9EUKA</name>
<organism evidence="1 2">
    <name type="scientific">Planoprotostelium fungivorum</name>
    <dbReference type="NCBI Taxonomy" id="1890364"/>
    <lineage>
        <taxon>Eukaryota</taxon>
        <taxon>Amoebozoa</taxon>
        <taxon>Evosea</taxon>
        <taxon>Variosea</taxon>
        <taxon>Cavosteliida</taxon>
        <taxon>Cavosteliaceae</taxon>
        <taxon>Planoprotostelium</taxon>
    </lineage>
</organism>
<dbReference type="InParanoid" id="A0A2P6NNQ2"/>
<dbReference type="EMBL" id="MDYQ01000042">
    <property type="protein sequence ID" value="PRP85590.1"/>
    <property type="molecule type" value="Genomic_DNA"/>
</dbReference>
<dbReference type="Proteomes" id="UP000241769">
    <property type="component" value="Unassembled WGS sequence"/>
</dbReference>
<accession>A0A2P6NNQ2</accession>
<protein>
    <submittedName>
        <fullName evidence="1">Uncharacterized protein</fullName>
    </submittedName>
</protein>
<gene>
    <name evidence="1" type="ORF">PROFUN_06379</name>
</gene>
<evidence type="ECO:0000313" key="2">
    <source>
        <dbReference type="Proteomes" id="UP000241769"/>
    </source>
</evidence>
<reference evidence="1 2" key="1">
    <citation type="journal article" date="2018" name="Genome Biol. Evol.">
        <title>Multiple Roots of Fruiting Body Formation in Amoebozoa.</title>
        <authorList>
            <person name="Hillmann F."/>
            <person name="Forbes G."/>
            <person name="Novohradska S."/>
            <person name="Ferling I."/>
            <person name="Riege K."/>
            <person name="Groth M."/>
            <person name="Westermann M."/>
            <person name="Marz M."/>
            <person name="Spaller T."/>
            <person name="Winckler T."/>
            <person name="Schaap P."/>
            <person name="Glockner G."/>
        </authorList>
    </citation>
    <scope>NUCLEOTIDE SEQUENCE [LARGE SCALE GENOMIC DNA]</scope>
    <source>
        <strain evidence="1 2">Jena</strain>
    </source>
</reference>
<dbReference type="AlphaFoldDB" id="A0A2P6NNQ2"/>
<comment type="caution">
    <text evidence="1">The sequence shown here is derived from an EMBL/GenBank/DDBJ whole genome shotgun (WGS) entry which is preliminary data.</text>
</comment>
<proteinExistence type="predicted"/>
<evidence type="ECO:0000313" key="1">
    <source>
        <dbReference type="EMBL" id="PRP85590.1"/>
    </source>
</evidence>
<keyword evidence="2" id="KW-1185">Reference proteome</keyword>